<keyword evidence="2" id="KW-1185">Reference proteome</keyword>
<proteinExistence type="predicted"/>
<name>A0A1L9UEJ9_ASPBC</name>
<dbReference type="OMA" id="EGWTCDP"/>
<organism evidence="1 2">
    <name type="scientific">Aspergillus brasiliensis (strain CBS 101740 / IMI 381727 / IBT 21946)</name>
    <dbReference type="NCBI Taxonomy" id="767769"/>
    <lineage>
        <taxon>Eukaryota</taxon>
        <taxon>Fungi</taxon>
        <taxon>Dikarya</taxon>
        <taxon>Ascomycota</taxon>
        <taxon>Pezizomycotina</taxon>
        <taxon>Eurotiomycetes</taxon>
        <taxon>Eurotiomycetidae</taxon>
        <taxon>Eurotiales</taxon>
        <taxon>Aspergillaceae</taxon>
        <taxon>Aspergillus</taxon>
        <taxon>Aspergillus subgen. Circumdati</taxon>
    </lineage>
</organism>
<dbReference type="Proteomes" id="UP000184499">
    <property type="component" value="Unassembled WGS sequence"/>
</dbReference>
<reference evidence="2" key="1">
    <citation type="journal article" date="2017" name="Genome Biol.">
        <title>Comparative genomics reveals high biological diversity and specific adaptations in the industrially and medically important fungal genus Aspergillus.</title>
        <authorList>
            <person name="de Vries R.P."/>
            <person name="Riley R."/>
            <person name="Wiebenga A."/>
            <person name="Aguilar-Osorio G."/>
            <person name="Amillis S."/>
            <person name="Uchima C.A."/>
            <person name="Anderluh G."/>
            <person name="Asadollahi M."/>
            <person name="Askin M."/>
            <person name="Barry K."/>
            <person name="Battaglia E."/>
            <person name="Bayram O."/>
            <person name="Benocci T."/>
            <person name="Braus-Stromeyer S.A."/>
            <person name="Caldana C."/>
            <person name="Canovas D."/>
            <person name="Cerqueira G.C."/>
            <person name="Chen F."/>
            <person name="Chen W."/>
            <person name="Choi C."/>
            <person name="Clum A."/>
            <person name="Dos Santos R.A."/>
            <person name="Damasio A.R."/>
            <person name="Diallinas G."/>
            <person name="Emri T."/>
            <person name="Fekete E."/>
            <person name="Flipphi M."/>
            <person name="Freyberg S."/>
            <person name="Gallo A."/>
            <person name="Gournas C."/>
            <person name="Habgood R."/>
            <person name="Hainaut M."/>
            <person name="Harispe M.L."/>
            <person name="Henrissat B."/>
            <person name="Hilden K.S."/>
            <person name="Hope R."/>
            <person name="Hossain A."/>
            <person name="Karabika E."/>
            <person name="Karaffa L."/>
            <person name="Karanyi Z."/>
            <person name="Krasevec N."/>
            <person name="Kuo A."/>
            <person name="Kusch H."/>
            <person name="LaButti K."/>
            <person name="Lagendijk E.L."/>
            <person name="Lapidus A."/>
            <person name="Levasseur A."/>
            <person name="Lindquist E."/>
            <person name="Lipzen A."/>
            <person name="Logrieco A.F."/>
            <person name="MacCabe A."/>
            <person name="Maekelae M.R."/>
            <person name="Malavazi I."/>
            <person name="Melin P."/>
            <person name="Meyer V."/>
            <person name="Mielnichuk N."/>
            <person name="Miskei M."/>
            <person name="Molnar A.P."/>
            <person name="Mule G."/>
            <person name="Ngan C.Y."/>
            <person name="Orejas M."/>
            <person name="Orosz E."/>
            <person name="Ouedraogo J.P."/>
            <person name="Overkamp K.M."/>
            <person name="Park H.-S."/>
            <person name="Perrone G."/>
            <person name="Piumi F."/>
            <person name="Punt P.J."/>
            <person name="Ram A.F."/>
            <person name="Ramon A."/>
            <person name="Rauscher S."/>
            <person name="Record E."/>
            <person name="Riano-Pachon D.M."/>
            <person name="Robert V."/>
            <person name="Roehrig J."/>
            <person name="Ruller R."/>
            <person name="Salamov A."/>
            <person name="Salih N.S."/>
            <person name="Samson R.A."/>
            <person name="Sandor E."/>
            <person name="Sanguinetti M."/>
            <person name="Schuetze T."/>
            <person name="Sepcic K."/>
            <person name="Shelest E."/>
            <person name="Sherlock G."/>
            <person name="Sophianopoulou V."/>
            <person name="Squina F.M."/>
            <person name="Sun H."/>
            <person name="Susca A."/>
            <person name="Todd R.B."/>
            <person name="Tsang A."/>
            <person name="Unkles S.E."/>
            <person name="van de Wiele N."/>
            <person name="van Rossen-Uffink D."/>
            <person name="Oliveira J.V."/>
            <person name="Vesth T.C."/>
            <person name="Visser J."/>
            <person name="Yu J.-H."/>
            <person name="Zhou M."/>
            <person name="Andersen M.R."/>
            <person name="Archer D.B."/>
            <person name="Baker S.E."/>
            <person name="Benoit I."/>
            <person name="Brakhage A.A."/>
            <person name="Braus G.H."/>
            <person name="Fischer R."/>
            <person name="Frisvad J.C."/>
            <person name="Goldman G.H."/>
            <person name="Houbraken J."/>
            <person name="Oakley B."/>
            <person name="Pocsi I."/>
            <person name="Scazzocchio C."/>
            <person name="Seiboth B."/>
            <person name="vanKuyk P.A."/>
            <person name="Wortman J."/>
            <person name="Dyer P.S."/>
            <person name="Grigoriev I.V."/>
        </authorList>
    </citation>
    <scope>NUCLEOTIDE SEQUENCE [LARGE SCALE GENOMIC DNA]</scope>
    <source>
        <strain evidence="2">CBS 101740 / IMI 381727 / IBT 21946</strain>
    </source>
</reference>
<dbReference type="EMBL" id="KV878687">
    <property type="protein sequence ID" value="OJJ70080.1"/>
    <property type="molecule type" value="Genomic_DNA"/>
</dbReference>
<dbReference type="VEuPathDB" id="FungiDB:ASPBRDRAFT_678685"/>
<dbReference type="GeneID" id="93581456"/>
<accession>A0A1L9UEJ9</accession>
<dbReference type="AlphaFoldDB" id="A0A1L9UEJ9"/>
<sequence>MDKPNSPSPADEQDTDNLDYFGYCEVAPGWTDDPRAFEGFFLPGTGEWYQARYYGIADPTLVLIGTNNSGEMGYIITANGRYYWGDFLIEYIFEITAPTTLSDIVGVMADMGIEGLKMKQLEPNELPDDGNLPVARLFEGDGVFVPVGQDAPAEKVREE</sequence>
<evidence type="ECO:0000313" key="2">
    <source>
        <dbReference type="Proteomes" id="UP000184499"/>
    </source>
</evidence>
<dbReference type="RefSeq" id="XP_067477329.1">
    <property type="nucleotide sequence ID" value="XM_067628968.1"/>
</dbReference>
<gene>
    <name evidence="1" type="ORF">ASPBRDRAFT_678685</name>
</gene>
<evidence type="ECO:0000313" key="1">
    <source>
        <dbReference type="EMBL" id="OJJ70080.1"/>
    </source>
</evidence>
<protein>
    <submittedName>
        <fullName evidence="1">Uncharacterized protein</fullName>
    </submittedName>
</protein>
<dbReference type="OrthoDB" id="4486068at2759"/>